<dbReference type="PANTHER" id="PTHR32089">
    <property type="entry name" value="METHYL-ACCEPTING CHEMOTAXIS PROTEIN MCPB"/>
    <property type="match status" value="1"/>
</dbReference>
<keyword evidence="2 4" id="KW-0807">Transducer</keyword>
<dbReference type="InterPro" id="IPR033462">
    <property type="entry name" value="Cache_3-Cache_2"/>
</dbReference>
<keyword evidence="10" id="KW-1185">Reference proteome</keyword>
<dbReference type="EMBL" id="FNDD01000007">
    <property type="protein sequence ID" value="SDH07058.1"/>
    <property type="molecule type" value="Genomic_DNA"/>
</dbReference>
<dbReference type="InterPro" id="IPR003660">
    <property type="entry name" value="HAMP_dom"/>
</dbReference>
<dbReference type="PROSITE" id="PS50885">
    <property type="entry name" value="HAMP"/>
    <property type="match status" value="1"/>
</dbReference>
<evidence type="ECO:0000313" key="9">
    <source>
        <dbReference type="EMBL" id="SDH07058.1"/>
    </source>
</evidence>
<dbReference type="Gene3D" id="1.10.287.950">
    <property type="entry name" value="Methyl-accepting chemotaxis protein"/>
    <property type="match status" value="1"/>
</dbReference>
<dbReference type="SMART" id="SM00304">
    <property type="entry name" value="HAMP"/>
    <property type="match status" value="1"/>
</dbReference>
<name>A0A1G7ZEC2_9VIBR</name>
<keyword evidence="6" id="KW-0812">Transmembrane</keyword>
<evidence type="ECO:0000256" key="6">
    <source>
        <dbReference type="SAM" id="Phobius"/>
    </source>
</evidence>
<dbReference type="STRING" id="861298.SAMN04488136_107155"/>
<keyword evidence="6" id="KW-1133">Transmembrane helix</keyword>
<dbReference type="Proteomes" id="UP000198854">
    <property type="component" value="Unassembled WGS sequence"/>
</dbReference>
<dbReference type="GO" id="GO:0006935">
    <property type="term" value="P:chemotaxis"/>
    <property type="evidence" value="ECO:0007669"/>
    <property type="project" value="UniProtKB-ARBA"/>
</dbReference>
<feature type="region of interest" description="Disordered" evidence="5">
    <location>
        <begin position="418"/>
        <end position="439"/>
    </location>
</feature>
<evidence type="ECO:0000259" key="8">
    <source>
        <dbReference type="PROSITE" id="PS50885"/>
    </source>
</evidence>
<dbReference type="SUPFAM" id="SSF58104">
    <property type="entry name" value="Methyl-accepting chemotaxis protein (MCP) signaling domain"/>
    <property type="match status" value="1"/>
</dbReference>
<accession>A0A1G7ZEC2</accession>
<feature type="transmembrane region" description="Helical" evidence="6">
    <location>
        <begin position="328"/>
        <end position="351"/>
    </location>
</feature>
<reference evidence="9 10" key="1">
    <citation type="submission" date="2016-10" db="EMBL/GenBank/DDBJ databases">
        <authorList>
            <person name="de Groot N.N."/>
        </authorList>
    </citation>
    <scope>NUCLEOTIDE SEQUENCE [LARGE SCALE GENOMIC DNA]</scope>
    <source>
        <strain evidence="9 10">CGMCC 1.10228</strain>
    </source>
</reference>
<dbReference type="Pfam" id="PF00015">
    <property type="entry name" value="MCPsignal"/>
    <property type="match status" value="1"/>
</dbReference>
<dbReference type="CDD" id="cd11386">
    <property type="entry name" value="MCP_signal"/>
    <property type="match status" value="1"/>
</dbReference>
<comment type="similarity">
    <text evidence="3">Belongs to the methyl-accepting chemotaxis (MCP) protein family.</text>
</comment>
<dbReference type="InterPro" id="IPR004089">
    <property type="entry name" value="MCPsignal_dom"/>
</dbReference>
<feature type="domain" description="HAMP" evidence="8">
    <location>
        <begin position="352"/>
        <end position="407"/>
    </location>
</feature>
<sequence>MNIKLIDYFNNKRVGFQIKLVMVAALLLVFTSLATLVYFNTSKIFLSSLFKEQQSRLSAISDTISGQYDAYVDTTRVLTSTLKNGYLAGYELKDQKLPFAGHEIYNLDLYGLPLVNNTEIVDTFTLDTGAKATLFSLMDNTWLSVSSSLTNKQGERYIGNELGAEFAGYQALKSGKSFSTFYEYDDVQYIAYYDPILTQDKQTTGAIFAVYLPIKNVTNKLFASLATIKWGESGNTSVVDANTNQFGRLLLANNQFGAAQNITQVTDASGQKPFANLRQSEQGLARYDLQQNGQSVPMYTVYTKVKGWNWYLLGGTAQSELTKDSQSLIWLVSFISLAGGLITFLLLTLTIGKVLKPIKSISQAVTRLGNGELSLELKPGAANTQNEIIQLKNGVSVMAHQLNDLVAQIRQSSEQVSDLSRSVADDANTNHQQSDAQQQQLDSMVTAIEELATSSNDIAHQVEFIAEGTQKAKQASNSGQKTVLEVVSEVQALQHQLTELEVANQQVDKNSQEIQSIIKLISEIAEQTNLLALNAAIEAARAGEQGRGFAVVADEVRTLAQRTQNSVGSVVDFISQLNNSTQKSNQQMQSSLQKVSAVTEITHQAQQALAAITEQVEMISHHSTSIAAAAEQQAQVSQEVASNATHTSELTQAGQKTIARTMQSSQLLGEEADSLVKQVSRFR</sequence>
<protein>
    <submittedName>
        <fullName evidence="9">Methyl-accepting chemotaxis protein</fullName>
    </submittedName>
</protein>
<evidence type="ECO:0000256" key="1">
    <source>
        <dbReference type="ARBA" id="ARBA00004533"/>
    </source>
</evidence>
<evidence type="ECO:0000256" key="2">
    <source>
        <dbReference type="ARBA" id="ARBA00023224"/>
    </source>
</evidence>
<dbReference type="SUPFAM" id="SSF103190">
    <property type="entry name" value="Sensory domain-like"/>
    <property type="match status" value="1"/>
</dbReference>
<evidence type="ECO:0000256" key="3">
    <source>
        <dbReference type="ARBA" id="ARBA00029447"/>
    </source>
</evidence>
<proteinExistence type="inferred from homology"/>
<dbReference type="CDD" id="cd18774">
    <property type="entry name" value="PDC2_HK_sensor"/>
    <property type="match status" value="1"/>
</dbReference>
<feature type="transmembrane region" description="Helical" evidence="6">
    <location>
        <begin position="20"/>
        <end position="39"/>
    </location>
</feature>
<gene>
    <name evidence="9" type="ORF">SAMN04488136_107155</name>
</gene>
<dbReference type="PROSITE" id="PS50111">
    <property type="entry name" value="CHEMOTAXIS_TRANSDUC_2"/>
    <property type="match status" value="1"/>
</dbReference>
<keyword evidence="6" id="KW-0472">Membrane</keyword>
<evidence type="ECO:0000256" key="4">
    <source>
        <dbReference type="PROSITE-ProRule" id="PRU00284"/>
    </source>
</evidence>
<evidence type="ECO:0000313" key="10">
    <source>
        <dbReference type="Proteomes" id="UP000198854"/>
    </source>
</evidence>
<dbReference type="SMART" id="SM00283">
    <property type="entry name" value="MA"/>
    <property type="match status" value="1"/>
</dbReference>
<dbReference type="InterPro" id="IPR029151">
    <property type="entry name" value="Sensor-like_sf"/>
</dbReference>
<evidence type="ECO:0000256" key="5">
    <source>
        <dbReference type="SAM" id="MobiDB-lite"/>
    </source>
</evidence>
<dbReference type="GO" id="GO:0007165">
    <property type="term" value="P:signal transduction"/>
    <property type="evidence" value="ECO:0007669"/>
    <property type="project" value="UniProtKB-KW"/>
</dbReference>
<dbReference type="Gene3D" id="3.30.450.20">
    <property type="entry name" value="PAS domain"/>
    <property type="match status" value="1"/>
</dbReference>
<dbReference type="GO" id="GO:0005886">
    <property type="term" value="C:plasma membrane"/>
    <property type="evidence" value="ECO:0007669"/>
    <property type="project" value="UniProtKB-SubCell"/>
</dbReference>
<comment type="subcellular location">
    <subcellularLocation>
        <location evidence="1">Cell inner membrane</location>
    </subcellularLocation>
</comment>
<dbReference type="RefSeq" id="WP_176765552.1">
    <property type="nucleotide sequence ID" value="NZ_FNDD01000007.1"/>
</dbReference>
<evidence type="ECO:0000259" key="7">
    <source>
        <dbReference type="PROSITE" id="PS50111"/>
    </source>
</evidence>
<feature type="domain" description="Methyl-accepting transducer" evidence="7">
    <location>
        <begin position="412"/>
        <end position="648"/>
    </location>
</feature>
<dbReference type="AlphaFoldDB" id="A0A1G7ZEC2"/>
<dbReference type="Pfam" id="PF17201">
    <property type="entry name" value="Cache_3-Cache_2"/>
    <property type="match status" value="1"/>
</dbReference>
<dbReference type="FunFam" id="1.10.287.950:FF:000001">
    <property type="entry name" value="Methyl-accepting chemotaxis sensory transducer"/>
    <property type="match status" value="1"/>
</dbReference>
<organism evidence="9 10">
    <name type="scientific">Vibrio xiamenensis</name>
    <dbReference type="NCBI Taxonomy" id="861298"/>
    <lineage>
        <taxon>Bacteria</taxon>
        <taxon>Pseudomonadati</taxon>
        <taxon>Pseudomonadota</taxon>
        <taxon>Gammaproteobacteria</taxon>
        <taxon>Vibrionales</taxon>
        <taxon>Vibrionaceae</taxon>
        <taxon>Vibrio</taxon>
    </lineage>
</organism>
<dbReference type="PANTHER" id="PTHR32089:SF112">
    <property type="entry name" value="LYSOZYME-LIKE PROTEIN-RELATED"/>
    <property type="match status" value="1"/>
</dbReference>